<dbReference type="EMBL" id="JAAGWY010000001">
    <property type="protein sequence ID" value="NEN04444.1"/>
    <property type="molecule type" value="Genomic_DNA"/>
</dbReference>
<dbReference type="InterPro" id="IPR050680">
    <property type="entry name" value="YpeA/RimI_acetyltransf"/>
</dbReference>
<reference evidence="4 5" key="1">
    <citation type="journal article" date="2014" name="J. Microbiol.">
        <title>Diaminobutyricibacter tongyongensis gen. nov., sp. nov. and Homoserinibacter gongjuensis gen. nov., sp. nov. belong to the family Microbacteriaceae.</title>
        <authorList>
            <person name="Kim S.J."/>
            <person name="Ahn J.H."/>
            <person name="Weon H.Y."/>
            <person name="Hamada M."/>
            <person name="Suzuki K."/>
            <person name="Kwon S.W."/>
        </authorList>
    </citation>
    <scope>NUCLEOTIDE SEQUENCE [LARGE SCALE GENOMIC DNA]</scope>
    <source>
        <strain evidence="4 5">NBRC 108724</strain>
    </source>
</reference>
<name>A0A6L9XTM7_9MICO</name>
<dbReference type="InterPro" id="IPR000182">
    <property type="entry name" value="GNAT_dom"/>
</dbReference>
<comment type="caution">
    <text evidence="4">The sequence shown here is derived from an EMBL/GenBank/DDBJ whole genome shotgun (WGS) entry which is preliminary data.</text>
</comment>
<evidence type="ECO:0000256" key="1">
    <source>
        <dbReference type="ARBA" id="ARBA00022679"/>
    </source>
</evidence>
<sequence length="167" mass="17886">MALEHATFVNDAWSERSMRAEITGDHTYYLVAFRVAGPDTEAGPDSAASPDAIEGYAGLLAPAGSTDGDIQTIAVAPGARRQGLGRALMLTLLGEARRRGITAVFLEVRADNPGAQALYRMLGFEEIGVRPHYYQPDDVDAIVMRVDVAPARTEWAGDPAVVEGESR</sequence>
<evidence type="ECO:0000313" key="4">
    <source>
        <dbReference type="EMBL" id="NEN04444.1"/>
    </source>
</evidence>
<dbReference type="GO" id="GO:0016747">
    <property type="term" value="F:acyltransferase activity, transferring groups other than amino-acyl groups"/>
    <property type="evidence" value="ECO:0007669"/>
    <property type="project" value="InterPro"/>
</dbReference>
<evidence type="ECO:0000313" key="5">
    <source>
        <dbReference type="Proteomes" id="UP000474967"/>
    </source>
</evidence>
<organism evidence="4 5">
    <name type="scientific">Leifsonia tongyongensis</name>
    <dbReference type="NCBI Taxonomy" id="1268043"/>
    <lineage>
        <taxon>Bacteria</taxon>
        <taxon>Bacillati</taxon>
        <taxon>Actinomycetota</taxon>
        <taxon>Actinomycetes</taxon>
        <taxon>Micrococcales</taxon>
        <taxon>Microbacteriaceae</taxon>
        <taxon>Leifsonia</taxon>
    </lineage>
</organism>
<keyword evidence="5" id="KW-1185">Reference proteome</keyword>
<gene>
    <name evidence="4" type="ORF">G3T36_01030</name>
</gene>
<accession>A0A6L9XTM7</accession>
<keyword evidence="1 4" id="KW-0808">Transferase</keyword>
<evidence type="ECO:0000256" key="2">
    <source>
        <dbReference type="ARBA" id="ARBA00023315"/>
    </source>
</evidence>
<feature type="domain" description="N-acetyltransferase" evidence="3">
    <location>
        <begin position="1"/>
        <end position="149"/>
    </location>
</feature>
<dbReference type="Proteomes" id="UP000474967">
    <property type="component" value="Unassembled WGS sequence"/>
</dbReference>
<dbReference type="PANTHER" id="PTHR43420">
    <property type="entry name" value="ACETYLTRANSFERASE"/>
    <property type="match status" value="1"/>
</dbReference>
<dbReference type="Pfam" id="PF00583">
    <property type="entry name" value="Acetyltransf_1"/>
    <property type="match status" value="1"/>
</dbReference>
<dbReference type="Gene3D" id="3.40.630.30">
    <property type="match status" value="1"/>
</dbReference>
<keyword evidence="2" id="KW-0012">Acyltransferase</keyword>
<dbReference type="CDD" id="cd04301">
    <property type="entry name" value="NAT_SF"/>
    <property type="match status" value="1"/>
</dbReference>
<dbReference type="PROSITE" id="PS51186">
    <property type="entry name" value="GNAT"/>
    <property type="match status" value="1"/>
</dbReference>
<evidence type="ECO:0000259" key="3">
    <source>
        <dbReference type="PROSITE" id="PS51186"/>
    </source>
</evidence>
<protein>
    <submittedName>
        <fullName evidence="4">GNAT family N-acetyltransferase</fullName>
    </submittedName>
</protein>
<dbReference type="SUPFAM" id="SSF55729">
    <property type="entry name" value="Acyl-CoA N-acyltransferases (Nat)"/>
    <property type="match status" value="1"/>
</dbReference>
<proteinExistence type="predicted"/>
<dbReference type="PANTHER" id="PTHR43420:SF44">
    <property type="entry name" value="ACETYLTRANSFERASE YPEA"/>
    <property type="match status" value="1"/>
</dbReference>
<dbReference type="InterPro" id="IPR016181">
    <property type="entry name" value="Acyl_CoA_acyltransferase"/>
</dbReference>
<dbReference type="AlphaFoldDB" id="A0A6L9XTM7"/>